<proteinExistence type="predicted"/>
<accession>A0ABN2TZV9</accession>
<gene>
    <name evidence="1" type="ORF">GCM10009839_23290</name>
</gene>
<evidence type="ECO:0000313" key="2">
    <source>
        <dbReference type="Proteomes" id="UP001500751"/>
    </source>
</evidence>
<dbReference type="RefSeq" id="WP_344665548.1">
    <property type="nucleotide sequence ID" value="NZ_BAAAQN010000010.1"/>
</dbReference>
<reference evidence="1 2" key="1">
    <citation type="journal article" date="2019" name="Int. J. Syst. Evol. Microbiol.">
        <title>The Global Catalogue of Microorganisms (GCM) 10K type strain sequencing project: providing services to taxonomists for standard genome sequencing and annotation.</title>
        <authorList>
            <consortium name="The Broad Institute Genomics Platform"/>
            <consortium name="The Broad Institute Genome Sequencing Center for Infectious Disease"/>
            <person name="Wu L."/>
            <person name="Ma J."/>
        </authorList>
    </citation>
    <scope>NUCLEOTIDE SEQUENCE [LARGE SCALE GENOMIC DNA]</scope>
    <source>
        <strain evidence="1 2">JCM 16014</strain>
    </source>
</reference>
<keyword evidence="2" id="KW-1185">Reference proteome</keyword>
<dbReference type="EMBL" id="BAAAQN010000010">
    <property type="protein sequence ID" value="GAA2024738.1"/>
    <property type="molecule type" value="Genomic_DNA"/>
</dbReference>
<comment type="caution">
    <text evidence="1">The sequence shown here is derived from an EMBL/GenBank/DDBJ whole genome shotgun (WGS) entry which is preliminary data.</text>
</comment>
<evidence type="ECO:0000313" key="1">
    <source>
        <dbReference type="EMBL" id="GAA2024738.1"/>
    </source>
</evidence>
<protein>
    <submittedName>
        <fullName evidence="1">Uncharacterized protein</fullName>
    </submittedName>
</protein>
<sequence>MATAEARQEVETWLGAMWFELVNEVWDKGPEDFDDTYERDSLDVLEAFLLQAIPDPALAAKPDYIDHLDWAARYFGETLVERFEGCAWQPGEGRYAGLPVIGVPDGTGLQESPLSRLNIALERRTGHELTRAYDAVAAAVPARTTELPPLEERYADLG</sequence>
<dbReference type="Proteomes" id="UP001500751">
    <property type="component" value="Unassembled WGS sequence"/>
</dbReference>
<organism evidence="1 2">
    <name type="scientific">Catenulispora yoronensis</name>
    <dbReference type="NCBI Taxonomy" id="450799"/>
    <lineage>
        <taxon>Bacteria</taxon>
        <taxon>Bacillati</taxon>
        <taxon>Actinomycetota</taxon>
        <taxon>Actinomycetes</taxon>
        <taxon>Catenulisporales</taxon>
        <taxon>Catenulisporaceae</taxon>
        <taxon>Catenulispora</taxon>
    </lineage>
</organism>
<name>A0ABN2TZV9_9ACTN</name>